<feature type="region of interest" description="Disordered" evidence="1">
    <location>
        <begin position="1"/>
        <end position="91"/>
    </location>
</feature>
<keyword evidence="3" id="KW-1185">Reference proteome</keyword>
<proteinExistence type="predicted"/>
<dbReference type="Proteomes" id="UP001419268">
    <property type="component" value="Unassembled WGS sequence"/>
</dbReference>
<reference evidence="2 3" key="1">
    <citation type="submission" date="2024-01" db="EMBL/GenBank/DDBJ databases">
        <title>Genome assemblies of Stephania.</title>
        <authorList>
            <person name="Yang L."/>
        </authorList>
    </citation>
    <scope>NUCLEOTIDE SEQUENCE [LARGE SCALE GENOMIC DNA]</scope>
    <source>
        <strain evidence="2">JXDWG</strain>
        <tissue evidence="2">Leaf</tissue>
    </source>
</reference>
<evidence type="ECO:0000313" key="2">
    <source>
        <dbReference type="EMBL" id="KAK9133821.1"/>
    </source>
</evidence>
<sequence>MEREGRGEEEIGSTAGAPAGEDDGLTGQRDGGAEAAGNTGRQCWQRWREQQQARKAAAISRGGRLVRGGDRQQRRRRPALPASDDDDAGER</sequence>
<dbReference type="EMBL" id="JBBNAG010000005">
    <property type="protein sequence ID" value="KAK9133821.1"/>
    <property type="molecule type" value="Genomic_DNA"/>
</dbReference>
<protein>
    <submittedName>
        <fullName evidence="2">Uncharacterized protein</fullName>
    </submittedName>
</protein>
<evidence type="ECO:0000256" key="1">
    <source>
        <dbReference type="SAM" id="MobiDB-lite"/>
    </source>
</evidence>
<feature type="compositionally biased region" description="Low complexity" evidence="1">
    <location>
        <begin position="53"/>
        <end position="63"/>
    </location>
</feature>
<comment type="caution">
    <text evidence="2">The sequence shown here is derived from an EMBL/GenBank/DDBJ whole genome shotgun (WGS) entry which is preliminary data.</text>
</comment>
<accession>A0AAP0JGY2</accession>
<organism evidence="2 3">
    <name type="scientific">Stephania cephalantha</name>
    <dbReference type="NCBI Taxonomy" id="152367"/>
    <lineage>
        <taxon>Eukaryota</taxon>
        <taxon>Viridiplantae</taxon>
        <taxon>Streptophyta</taxon>
        <taxon>Embryophyta</taxon>
        <taxon>Tracheophyta</taxon>
        <taxon>Spermatophyta</taxon>
        <taxon>Magnoliopsida</taxon>
        <taxon>Ranunculales</taxon>
        <taxon>Menispermaceae</taxon>
        <taxon>Menispermoideae</taxon>
        <taxon>Cissampelideae</taxon>
        <taxon>Stephania</taxon>
    </lineage>
</organism>
<gene>
    <name evidence="2" type="ORF">Scep_013349</name>
</gene>
<evidence type="ECO:0000313" key="3">
    <source>
        <dbReference type="Proteomes" id="UP001419268"/>
    </source>
</evidence>
<dbReference type="AlphaFoldDB" id="A0AAP0JGY2"/>
<name>A0AAP0JGY2_9MAGN</name>